<protein>
    <submittedName>
        <fullName evidence="1">Uncharacterized protein</fullName>
    </submittedName>
</protein>
<sequence length="23" mass="2595">MSVYITFPVRAFVCTPPLGAYVY</sequence>
<organism evidence="1">
    <name type="scientific">Anguilla anguilla</name>
    <name type="common">European freshwater eel</name>
    <name type="synonym">Muraena anguilla</name>
    <dbReference type="NCBI Taxonomy" id="7936"/>
    <lineage>
        <taxon>Eukaryota</taxon>
        <taxon>Metazoa</taxon>
        <taxon>Chordata</taxon>
        <taxon>Craniata</taxon>
        <taxon>Vertebrata</taxon>
        <taxon>Euteleostomi</taxon>
        <taxon>Actinopterygii</taxon>
        <taxon>Neopterygii</taxon>
        <taxon>Teleostei</taxon>
        <taxon>Anguilliformes</taxon>
        <taxon>Anguillidae</taxon>
        <taxon>Anguilla</taxon>
    </lineage>
</organism>
<accession>A0A0E9PB66</accession>
<dbReference type="AlphaFoldDB" id="A0A0E9PB66"/>
<dbReference type="EMBL" id="GBXM01107307">
    <property type="protein sequence ID" value="JAH01270.1"/>
    <property type="molecule type" value="Transcribed_RNA"/>
</dbReference>
<evidence type="ECO:0000313" key="1">
    <source>
        <dbReference type="EMBL" id="JAH01270.1"/>
    </source>
</evidence>
<name>A0A0E9PB66_ANGAN</name>
<reference evidence="1" key="1">
    <citation type="submission" date="2014-11" db="EMBL/GenBank/DDBJ databases">
        <authorList>
            <person name="Amaro Gonzalez C."/>
        </authorList>
    </citation>
    <scope>NUCLEOTIDE SEQUENCE</scope>
</reference>
<reference evidence="1" key="2">
    <citation type="journal article" date="2015" name="Fish Shellfish Immunol.">
        <title>Early steps in the European eel (Anguilla anguilla)-Vibrio vulnificus interaction in the gills: Role of the RtxA13 toxin.</title>
        <authorList>
            <person name="Callol A."/>
            <person name="Pajuelo D."/>
            <person name="Ebbesson L."/>
            <person name="Teles M."/>
            <person name="MacKenzie S."/>
            <person name="Amaro C."/>
        </authorList>
    </citation>
    <scope>NUCLEOTIDE SEQUENCE</scope>
</reference>
<proteinExistence type="predicted"/>